<dbReference type="Pfam" id="PF13970">
    <property type="entry name" value="DUF4221"/>
    <property type="match status" value="1"/>
</dbReference>
<dbReference type="RefSeq" id="WP_165760153.1">
    <property type="nucleotide sequence ID" value="NZ_LWBP01000024.1"/>
</dbReference>
<evidence type="ECO:0000313" key="1">
    <source>
        <dbReference type="EMBL" id="OQP67611.1"/>
    </source>
</evidence>
<dbReference type="STRING" id="550983.A4R26_12425"/>
<evidence type="ECO:0000313" key="2">
    <source>
        <dbReference type="Proteomes" id="UP000192276"/>
    </source>
</evidence>
<gene>
    <name evidence="1" type="ORF">A4R26_12425</name>
</gene>
<protein>
    <recommendedName>
        <fullName evidence="3">DUF4221 domain-containing protein</fullName>
    </recommendedName>
</protein>
<dbReference type="Proteomes" id="UP000192276">
    <property type="component" value="Unassembled WGS sequence"/>
</dbReference>
<dbReference type="EMBL" id="LWBP01000024">
    <property type="protein sequence ID" value="OQP67611.1"/>
    <property type="molecule type" value="Genomic_DNA"/>
</dbReference>
<dbReference type="AlphaFoldDB" id="A0A1V9GAB5"/>
<dbReference type="InterPro" id="IPR025316">
    <property type="entry name" value="DUF4221"/>
</dbReference>
<proteinExistence type="predicted"/>
<keyword evidence="2" id="KW-1185">Reference proteome</keyword>
<evidence type="ECO:0008006" key="3">
    <source>
        <dbReference type="Google" id="ProtNLM"/>
    </source>
</evidence>
<accession>A0A1V9GAB5</accession>
<sequence length="376" mass="43810">MLFIVITSCVAQINDNESSYHYFPPLYDQVKIIETSDTIHFGLETDMYNQIESSSLFIQGSSRYVSFYDETSLSLGIFNFDSQRLSKRIYLQDIFPGKSFYKLSAYMINFDSILISNKSKIYLIDSSGKIKKVIKTGLSNLFQFDNTTPPVIANNKLYASVRMSVRETSLKKIKNWRILYEYDLVDNSGTLKYMLPRYYGKAYYGRRLMQQYYCLNRKGHFVISFAADSLAYETNLLDYNNSYFAKSKYQDGAIPPIKKDDLLNDQGYKQSVLRDAYGPIYYDSYKNRYLRIFKRKLTVKDFELKKTIREQSIIVMNHKFQIVGENLISGGIDANSLMIDEKGNIFARVKTGDEYAIHLVRLDERQIDQSNQLVKQ</sequence>
<organism evidence="1 2">
    <name type="scientific">Niastella populi</name>
    <dbReference type="NCBI Taxonomy" id="550983"/>
    <lineage>
        <taxon>Bacteria</taxon>
        <taxon>Pseudomonadati</taxon>
        <taxon>Bacteroidota</taxon>
        <taxon>Chitinophagia</taxon>
        <taxon>Chitinophagales</taxon>
        <taxon>Chitinophagaceae</taxon>
        <taxon>Niastella</taxon>
    </lineage>
</organism>
<comment type="caution">
    <text evidence="1">The sequence shown here is derived from an EMBL/GenBank/DDBJ whole genome shotgun (WGS) entry which is preliminary data.</text>
</comment>
<reference evidence="2" key="1">
    <citation type="submission" date="2016-04" db="EMBL/GenBank/DDBJ databases">
        <authorList>
            <person name="Chen L."/>
            <person name="Zhuang W."/>
            <person name="Wang G."/>
        </authorList>
    </citation>
    <scope>NUCLEOTIDE SEQUENCE [LARGE SCALE GENOMIC DNA]</scope>
    <source>
        <strain evidence="2">208</strain>
    </source>
</reference>
<name>A0A1V9GAB5_9BACT</name>